<dbReference type="PANTHER" id="PTHR44144:SF1">
    <property type="entry name" value="DNAJ HOMOLOG SUBFAMILY C MEMBER 9"/>
    <property type="match status" value="1"/>
</dbReference>
<dbReference type="OMA" id="WLDLWSK"/>
<dbReference type="CDD" id="cd06257">
    <property type="entry name" value="DnaJ"/>
    <property type="match status" value="1"/>
</dbReference>
<evidence type="ECO:0000256" key="3">
    <source>
        <dbReference type="SAM" id="MobiDB-lite"/>
    </source>
</evidence>
<dbReference type="InterPro" id="IPR056453">
    <property type="entry name" value="HTH_DNAJC9"/>
</dbReference>
<dbReference type="PANTHER" id="PTHR44144">
    <property type="entry name" value="DNAJ HOMOLOG SUBFAMILY C MEMBER 9"/>
    <property type="match status" value="1"/>
</dbReference>
<dbReference type="FunCoup" id="A0A1S3HGM6">
    <property type="interactions" value="2933"/>
</dbReference>
<protein>
    <submittedName>
        <fullName evidence="6">DnaJ homolog subfamily C member 9</fullName>
    </submittedName>
</protein>
<evidence type="ECO:0000313" key="6">
    <source>
        <dbReference type="RefSeq" id="XP_013385220.1"/>
    </source>
</evidence>
<dbReference type="SUPFAM" id="SSF46565">
    <property type="entry name" value="Chaperone J-domain"/>
    <property type="match status" value="1"/>
</dbReference>
<evidence type="ECO:0000313" key="5">
    <source>
        <dbReference type="Proteomes" id="UP000085678"/>
    </source>
</evidence>
<dbReference type="Pfam" id="PF23302">
    <property type="entry name" value="HTH_DNAJC9"/>
    <property type="match status" value="1"/>
</dbReference>
<accession>A0A1S3HGM6</accession>
<dbReference type="STRING" id="7574.A0A1S3HGM6"/>
<dbReference type="AlphaFoldDB" id="A0A1S3HGM6"/>
<name>A0A1S3HGM6_LINAN</name>
<dbReference type="GO" id="GO:0005634">
    <property type="term" value="C:nucleus"/>
    <property type="evidence" value="ECO:0007669"/>
    <property type="project" value="TreeGrafter"/>
</dbReference>
<feature type="region of interest" description="Disordered" evidence="3">
    <location>
        <begin position="184"/>
        <end position="207"/>
    </location>
</feature>
<proteinExistence type="predicted"/>
<keyword evidence="5" id="KW-1185">Reference proteome</keyword>
<dbReference type="PROSITE" id="PS50076">
    <property type="entry name" value="DNAJ_2"/>
    <property type="match status" value="1"/>
</dbReference>
<dbReference type="GO" id="GO:0005737">
    <property type="term" value="C:cytoplasm"/>
    <property type="evidence" value="ECO:0007669"/>
    <property type="project" value="TreeGrafter"/>
</dbReference>
<evidence type="ECO:0000259" key="4">
    <source>
        <dbReference type="PROSITE" id="PS50076"/>
    </source>
</evidence>
<organism evidence="5 6">
    <name type="scientific">Lingula anatina</name>
    <name type="common">Brachiopod</name>
    <name type="synonym">Lingula unguis</name>
    <dbReference type="NCBI Taxonomy" id="7574"/>
    <lineage>
        <taxon>Eukaryota</taxon>
        <taxon>Metazoa</taxon>
        <taxon>Spiralia</taxon>
        <taxon>Lophotrochozoa</taxon>
        <taxon>Brachiopoda</taxon>
        <taxon>Linguliformea</taxon>
        <taxon>Lingulata</taxon>
        <taxon>Lingulida</taxon>
        <taxon>Linguloidea</taxon>
        <taxon>Lingulidae</taxon>
        <taxon>Lingula</taxon>
    </lineage>
</organism>
<reference evidence="6" key="1">
    <citation type="submission" date="2025-08" db="UniProtKB">
        <authorList>
            <consortium name="RefSeq"/>
        </authorList>
    </citation>
    <scope>IDENTIFICATION</scope>
    <source>
        <tissue evidence="6">Gonads</tissue>
    </source>
</reference>
<evidence type="ECO:0000256" key="2">
    <source>
        <dbReference type="SAM" id="Coils"/>
    </source>
</evidence>
<keyword evidence="2" id="KW-0175">Coiled coil</keyword>
<dbReference type="Proteomes" id="UP000085678">
    <property type="component" value="Unplaced"/>
</dbReference>
<keyword evidence="1" id="KW-0597">Phosphoprotein</keyword>
<dbReference type="PRINTS" id="PR00625">
    <property type="entry name" value="JDOMAIN"/>
</dbReference>
<feature type="domain" description="J" evidence="4">
    <location>
        <begin position="17"/>
        <end position="84"/>
    </location>
</feature>
<dbReference type="InterPro" id="IPR018253">
    <property type="entry name" value="DnaJ_domain_CS"/>
</dbReference>
<dbReference type="OrthoDB" id="110024at2759"/>
<dbReference type="GeneID" id="106155104"/>
<dbReference type="RefSeq" id="XP_013385220.1">
    <property type="nucleotide sequence ID" value="XM_013529766.1"/>
</dbReference>
<evidence type="ECO:0000256" key="1">
    <source>
        <dbReference type="ARBA" id="ARBA00022553"/>
    </source>
</evidence>
<dbReference type="InParanoid" id="A0A1S3HGM6"/>
<dbReference type="InterPro" id="IPR036869">
    <property type="entry name" value="J_dom_sf"/>
</dbReference>
<dbReference type="FunFam" id="1.10.287.110:FF:000035">
    <property type="entry name" value="DnaJ homolog subfamily C member 9"/>
    <property type="match status" value="1"/>
</dbReference>
<gene>
    <name evidence="6" type="primary">LOC106155104</name>
</gene>
<dbReference type="PROSITE" id="PS00636">
    <property type="entry name" value="DNAJ_1"/>
    <property type="match status" value="1"/>
</dbReference>
<dbReference type="KEGG" id="lak:106155104"/>
<dbReference type="Gene3D" id="1.10.287.110">
    <property type="entry name" value="DnaJ domain"/>
    <property type="match status" value="1"/>
</dbReference>
<feature type="coiled-coil region" evidence="2">
    <location>
        <begin position="107"/>
        <end position="141"/>
    </location>
</feature>
<dbReference type="GO" id="GO:0031072">
    <property type="term" value="F:heat shock protein binding"/>
    <property type="evidence" value="ECO:0007669"/>
    <property type="project" value="TreeGrafter"/>
</dbReference>
<dbReference type="InterPro" id="IPR052594">
    <property type="entry name" value="J_domain-containing_protein"/>
</dbReference>
<dbReference type="SMART" id="SM00271">
    <property type="entry name" value="DnaJ"/>
    <property type="match status" value="1"/>
</dbReference>
<dbReference type="InterPro" id="IPR001623">
    <property type="entry name" value="DnaJ_domain"/>
</dbReference>
<sequence length="256" mass="29326">MLMGLLDECQELFGSSDLYEVLGLTKASSASEVKRGYHKLSLQVHPDRVKPREKTLATKKFQALGKVYSILSDKEKRAVYDETGEVDDENDISQDRDWYDYWRLLFAKISVSDIKQFEENYKESEEELNDLKAAYVDYEGDMDEIIDSVLCASVEDEPRFRNILTELIKRKELPSFKKFAKESRAKKDARKRKAQAEAQEAEELASELGLDKNNSLQALIKKNQQSREEQMGGFLASLEAKYAQPKSKTSKGKKGK</sequence>
<dbReference type="Pfam" id="PF00226">
    <property type="entry name" value="DnaJ"/>
    <property type="match status" value="1"/>
</dbReference>